<evidence type="ECO:0000313" key="3">
    <source>
        <dbReference type="EMBL" id="GLB84774.1"/>
    </source>
</evidence>
<dbReference type="InterPro" id="IPR038332">
    <property type="entry name" value="PPE_sf"/>
</dbReference>
<reference evidence="4" key="1">
    <citation type="submission" date="2022-08" db="EMBL/GenBank/DDBJ databases">
        <title>Mycobacterium kiyosense sp. nov., scotochromogenic slow-glowing species isolated from respiratory specimens.</title>
        <authorList>
            <person name="Fukano H."/>
            <person name="Kazumi Y."/>
            <person name="Sakagami N."/>
            <person name="Ato M."/>
            <person name="Mitarai S."/>
            <person name="Hoshino Y."/>
        </authorList>
    </citation>
    <scope>NUCLEOTIDE SEQUENCE</scope>
    <source>
        <strain evidence="4">1413</strain>
        <strain evidence="3">SRL2020-028</strain>
    </source>
</reference>
<protein>
    <recommendedName>
        <fullName evidence="6">PE family protein</fullName>
    </recommendedName>
</protein>
<dbReference type="RefSeq" id="WP_289624895.1">
    <property type="nucleotide sequence ID" value="NZ_BRXE01000060.1"/>
</dbReference>
<dbReference type="Pfam" id="PF00934">
    <property type="entry name" value="PE"/>
    <property type="match status" value="1"/>
</dbReference>
<dbReference type="EMBL" id="BRZI01000014">
    <property type="protein sequence ID" value="GLD30547.1"/>
    <property type="molecule type" value="Genomic_DNA"/>
</dbReference>
<dbReference type="GeneID" id="83628628"/>
<dbReference type="Pfam" id="PF08237">
    <property type="entry name" value="PE-PPE"/>
    <property type="match status" value="1"/>
</dbReference>
<proteinExistence type="predicted"/>
<feature type="domain" description="PE-PPE" evidence="2">
    <location>
        <begin position="185"/>
        <end position="414"/>
    </location>
</feature>
<organism evidence="4 5">
    <name type="scientific">Mycobacterium kiyosense</name>
    <dbReference type="NCBI Taxonomy" id="2871094"/>
    <lineage>
        <taxon>Bacteria</taxon>
        <taxon>Bacillati</taxon>
        <taxon>Actinomycetota</taxon>
        <taxon>Actinomycetes</taxon>
        <taxon>Mycobacteriales</taxon>
        <taxon>Mycobacteriaceae</taxon>
        <taxon>Mycobacterium</taxon>
    </lineage>
</organism>
<dbReference type="InterPro" id="IPR013228">
    <property type="entry name" value="PE-PPE_C"/>
</dbReference>
<dbReference type="Proteomes" id="UP001165663">
    <property type="component" value="Unassembled WGS sequence"/>
</dbReference>
<dbReference type="Gene3D" id="3.40.50.1820">
    <property type="entry name" value="alpha/beta hydrolase"/>
    <property type="match status" value="1"/>
</dbReference>
<dbReference type="AlphaFoldDB" id="A0A9P3Q8E3"/>
<gene>
    <name evidence="4" type="ORF">Mkiyose1413_24300</name>
    <name evidence="3" type="ORF">SRL2020028_40300</name>
</gene>
<dbReference type="SUPFAM" id="SSF53474">
    <property type="entry name" value="alpha/beta-Hydrolases"/>
    <property type="match status" value="1"/>
</dbReference>
<accession>A0A9P3Q8E3</accession>
<comment type="caution">
    <text evidence="4">The sequence shown here is derived from an EMBL/GenBank/DDBJ whole genome shotgun (WGS) entry which is preliminary data.</text>
</comment>
<dbReference type="InterPro" id="IPR029058">
    <property type="entry name" value="AB_hydrolase_fold"/>
</dbReference>
<sequence>MSYLATQPQLITDAAENLAGIRTALASANAAAAGQTTGLAAAAADEVSQAAAALFRAFGLEYQDVVGQAAAFHDEFNRVLAAAGGAYAEAEAAGAAALAAASPIEALLAPLQPMLAPIQSLFAPAASVASGGTPVTMPVGTTVATVYNSALIMTGSGTPIPSLAYMASVRPWIQFQVANALSIPLNTPEGLYPLTQIKDLPLSQSVATGVTALNNALFSPTGLITAGQKVSVLGYSQSAILSSLELRNLIAAGSPHAGDLSFTLLGNPMSPNGGLLSRFPGLTMPALGLDFYGPTPANSGYPVNVFSLQYDGYTDFPRYPINFLADLNAFLGIQTVHGTYPNIINATTGALAPGYKMVELPVSPTTAANGLDHYYMITYDHLPLVQPIRSIPLIGNALGDLIEPNLTYLVNWGYGDPHYGYSTSYADVWTSFGLIPPIPQNFIGDQIALANQGWGAFVGDLRAMAPTSLPSLTGLLPSGAGGGLSLPFTLPGATGSPVDSFFDALRSANTNIVNSITSATADGYALLLPTADIANTIVTTLPSYDFNLFLDGIQQAVHGDPMGVVNAIGNPIAANVALLTLAGGFQTIVTIDTIESVIGDLTGIL</sequence>
<evidence type="ECO:0008006" key="6">
    <source>
        <dbReference type="Google" id="ProtNLM"/>
    </source>
</evidence>
<dbReference type="Gene3D" id="1.10.287.850">
    <property type="entry name" value="HP0062-like domain"/>
    <property type="match status" value="1"/>
</dbReference>
<dbReference type="Proteomes" id="UP001064782">
    <property type="component" value="Unassembled WGS sequence"/>
</dbReference>
<evidence type="ECO:0000259" key="2">
    <source>
        <dbReference type="Pfam" id="PF08237"/>
    </source>
</evidence>
<keyword evidence="5" id="KW-1185">Reference proteome</keyword>
<evidence type="ECO:0000313" key="4">
    <source>
        <dbReference type="EMBL" id="GLD30547.1"/>
    </source>
</evidence>
<dbReference type="EMBL" id="BRXE01000060">
    <property type="protein sequence ID" value="GLB84774.1"/>
    <property type="molecule type" value="Genomic_DNA"/>
</dbReference>
<dbReference type="SUPFAM" id="SSF140459">
    <property type="entry name" value="PE/PPE dimer-like"/>
    <property type="match status" value="1"/>
</dbReference>
<feature type="domain" description="PE" evidence="1">
    <location>
        <begin position="5"/>
        <end position="93"/>
    </location>
</feature>
<evidence type="ECO:0000313" key="5">
    <source>
        <dbReference type="Proteomes" id="UP001064782"/>
    </source>
</evidence>
<dbReference type="InterPro" id="IPR000084">
    <property type="entry name" value="PE-PGRS_N"/>
</dbReference>
<name>A0A9P3Q8E3_9MYCO</name>
<evidence type="ECO:0000259" key="1">
    <source>
        <dbReference type="Pfam" id="PF00934"/>
    </source>
</evidence>